<dbReference type="Proteomes" id="UP001303160">
    <property type="component" value="Unassembled WGS sequence"/>
</dbReference>
<dbReference type="EMBL" id="MU863995">
    <property type="protein sequence ID" value="KAK4196023.1"/>
    <property type="molecule type" value="Genomic_DNA"/>
</dbReference>
<dbReference type="InterPro" id="IPR038883">
    <property type="entry name" value="AN11006-like"/>
</dbReference>
<dbReference type="AlphaFoldDB" id="A0AAN6X8D1"/>
<evidence type="ECO:0000313" key="1">
    <source>
        <dbReference type="EMBL" id="KAK4196023.1"/>
    </source>
</evidence>
<dbReference type="PANTHER" id="PTHR42085">
    <property type="entry name" value="F-BOX DOMAIN-CONTAINING PROTEIN"/>
    <property type="match status" value="1"/>
</dbReference>
<comment type="caution">
    <text evidence="1">The sequence shown here is derived from an EMBL/GenBank/DDBJ whole genome shotgun (WGS) entry which is preliminary data.</text>
</comment>
<gene>
    <name evidence="1" type="ORF">QBC40DRAFT_310187</name>
</gene>
<dbReference type="PANTHER" id="PTHR42085:SF6">
    <property type="entry name" value="F-BOX DOMAIN-CONTAINING PROTEIN"/>
    <property type="match status" value="1"/>
</dbReference>
<reference evidence="1" key="2">
    <citation type="submission" date="2023-05" db="EMBL/GenBank/DDBJ databases">
        <authorList>
            <consortium name="Lawrence Berkeley National Laboratory"/>
            <person name="Steindorff A."/>
            <person name="Hensen N."/>
            <person name="Bonometti L."/>
            <person name="Westerberg I."/>
            <person name="Brannstrom I.O."/>
            <person name="Guillou S."/>
            <person name="Cros-Aarteil S."/>
            <person name="Calhoun S."/>
            <person name="Haridas S."/>
            <person name="Kuo A."/>
            <person name="Mondo S."/>
            <person name="Pangilinan J."/>
            <person name="Riley R."/>
            <person name="Labutti K."/>
            <person name="Andreopoulos B."/>
            <person name="Lipzen A."/>
            <person name="Chen C."/>
            <person name="Yanf M."/>
            <person name="Daum C."/>
            <person name="Ng V."/>
            <person name="Clum A."/>
            <person name="Ohm R."/>
            <person name="Martin F."/>
            <person name="Silar P."/>
            <person name="Natvig D."/>
            <person name="Lalanne C."/>
            <person name="Gautier V."/>
            <person name="Ament-Velasquez S.L."/>
            <person name="Kruys A."/>
            <person name="Hutchinson M.I."/>
            <person name="Powell A.J."/>
            <person name="Barry K."/>
            <person name="Miller A.N."/>
            <person name="Grigoriev I.V."/>
            <person name="Debuchy R."/>
            <person name="Gladieux P."/>
            <person name="Thoren M.H."/>
            <person name="Johannesson H."/>
        </authorList>
    </citation>
    <scope>NUCLEOTIDE SEQUENCE</scope>
    <source>
        <strain evidence="1">CBS 315.58</strain>
    </source>
</reference>
<accession>A0AAN6X8D1</accession>
<protein>
    <recommendedName>
        <fullName evidence="3">F-box domain-containing protein</fullName>
    </recommendedName>
</protein>
<sequence length="627" mass="71490">MLRLSPEIRQRIYRLLGIAAQENQAWNIFDLHRDHPKKHRLGFHGLLLSCREIYNEAAALLYSNNIFVIDAGFGPLDPLLSLTTTALRSLTHLKIVLNQASCHPKDSEGRSRGTCCFVDEPLDTHQTRCKANHKDLHRFPLRSTDPVALSLLENWDTAAQHLSGIYPGRLTLFLVCDVEQGDIEAGKLALSPLLRLPNLKSCHLRISKRPDPQLQQLSNDFVQNAIGGPFPLPGSGRILSPITTTTAATSHFLDLPRELRLRILGFTDLITPIKEVSWDGQVYRANRSTYSSPHEAGGNGYLLCRRDHHYGCQFNYCWLKSGWSTDFHAGCFCRLKHTAVSSFCQCWAPPTQLFLVCQTLYYEAQHIFFSGNHFIVHDFLDPADPLTFPASPSVDSYPNARLTASRFLREHVPANSLKFIRFLELVFPAYSYYVWPDADHPAIKDWIETIEYVKDKINGPGLTIRLIMAYPPGTPPHGHTTLSGEQGQKVEAGYQNIYAPLALLGRNDHRVGPLHRFYAHLAYPWAYTEDNLVMLGTDDKKYYDLMEFHNVGYKELAEISVLGADRYLEQLSYQTRRIPLQYANHFHQLSDEIVNKSLEAWGKEEREGKEPRISFWHFCHEVLRLCA</sequence>
<name>A0AAN6X8D1_9PEZI</name>
<keyword evidence="2" id="KW-1185">Reference proteome</keyword>
<evidence type="ECO:0008006" key="3">
    <source>
        <dbReference type="Google" id="ProtNLM"/>
    </source>
</evidence>
<proteinExistence type="predicted"/>
<reference evidence="1" key="1">
    <citation type="journal article" date="2023" name="Mol. Phylogenet. Evol.">
        <title>Genome-scale phylogeny and comparative genomics of the fungal order Sordariales.</title>
        <authorList>
            <person name="Hensen N."/>
            <person name="Bonometti L."/>
            <person name="Westerberg I."/>
            <person name="Brannstrom I.O."/>
            <person name="Guillou S."/>
            <person name="Cros-Aarteil S."/>
            <person name="Calhoun S."/>
            <person name="Haridas S."/>
            <person name="Kuo A."/>
            <person name="Mondo S."/>
            <person name="Pangilinan J."/>
            <person name="Riley R."/>
            <person name="LaButti K."/>
            <person name="Andreopoulos B."/>
            <person name="Lipzen A."/>
            <person name="Chen C."/>
            <person name="Yan M."/>
            <person name="Daum C."/>
            <person name="Ng V."/>
            <person name="Clum A."/>
            <person name="Steindorff A."/>
            <person name="Ohm R.A."/>
            <person name="Martin F."/>
            <person name="Silar P."/>
            <person name="Natvig D.O."/>
            <person name="Lalanne C."/>
            <person name="Gautier V."/>
            <person name="Ament-Velasquez S.L."/>
            <person name="Kruys A."/>
            <person name="Hutchinson M.I."/>
            <person name="Powell A.J."/>
            <person name="Barry K."/>
            <person name="Miller A.N."/>
            <person name="Grigoriev I.V."/>
            <person name="Debuchy R."/>
            <person name="Gladieux P."/>
            <person name="Hiltunen Thoren M."/>
            <person name="Johannesson H."/>
        </authorList>
    </citation>
    <scope>NUCLEOTIDE SEQUENCE</scope>
    <source>
        <strain evidence="1">CBS 315.58</strain>
    </source>
</reference>
<organism evidence="1 2">
    <name type="scientific">Triangularia verruculosa</name>
    <dbReference type="NCBI Taxonomy" id="2587418"/>
    <lineage>
        <taxon>Eukaryota</taxon>
        <taxon>Fungi</taxon>
        <taxon>Dikarya</taxon>
        <taxon>Ascomycota</taxon>
        <taxon>Pezizomycotina</taxon>
        <taxon>Sordariomycetes</taxon>
        <taxon>Sordariomycetidae</taxon>
        <taxon>Sordariales</taxon>
        <taxon>Podosporaceae</taxon>
        <taxon>Triangularia</taxon>
    </lineage>
</organism>
<evidence type="ECO:0000313" key="2">
    <source>
        <dbReference type="Proteomes" id="UP001303160"/>
    </source>
</evidence>